<reference evidence="3" key="1">
    <citation type="journal article" date="2023" name="GigaByte">
        <title>Genome assembly of the bearded iris, Iris pallida Lam.</title>
        <authorList>
            <person name="Bruccoleri R.E."/>
            <person name="Oakeley E.J."/>
            <person name="Faust A.M.E."/>
            <person name="Altorfer M."/>
            <person name="Dessus-Babus S."/>
            <person name="Burckhardt D."/>
            <person name="Oertli M."/>
            <person name="Naumann U."/>
            <person name="Petersen F."/>
            <person name="Wong J."/>
        </authorList>
    </citation>
    <scope>NUCLEOTIDE SEQUENCE</scope>
    <source>
        <strain evidence="3">GSM-AAB239-AS_SAM_17_03QT</strain>
    </source>
</reference>
<protein>
    <submittedName>
        <fullName evidence="3">Ent-kaur-16-ene synthase, chloroplastic isoform X1</fullName>
    </submittedName>
</protein>
<keyword evidence="2" id="KW-1133">Transmembrane helix</keyword>
<evidence type="ECO:0000313" key="4">
    <source>
        <dbReference type="Proteomes" id="UP001140949"/>
    </source>
</evidence>
<reference evidence="3" key="2">
    <citation type="submission" date="2023-04" db="EMBL/GenBank/DDBJ databases">
        <authorList>
            <person name="Bruccoleri R.E."/>
            <person name="Oakeley E.J."/>
            <person name="Faust A.-M."/>
            <person name="Dessus-Babus S."/>
            <person name="Altorfer M."/>
            <person name="Burckhardt D."/>
            <person name="Oertli M."/>
            <person name="Naumann U."/>
            <person name="Petersen F."/>
            <person name="Wong J."/>
        </authorList>
    </citation>
    <scope>NUCLEOTIDE SEQUENCE</scope>
    <source>
        <strain evidence="3">GSM-AAB239-AS_SAM_17_03QT</strain>
        <tissue evidence="3">Leaf</tissue>
    </source>
</reference>
<comment type="caution">
    <text evidence="3">The sequence shown here is derived from an EMBL/GenBank/DDBJ whole genome shotgun (WGS) entry which is preliminary data.</text>
</comment>
<dbReference type="Proteomes" id="UP001140949">
    <property type="component" value="Unassembled WGS sequence"/>
</dbReference>
<keyword evidence="2" id="KW-0472">Membrane</keyword>
<name>A0AAX6E615_IRIPA</name>
<feature type="compositionally biased region" description="Low complexity" evidence="1">
    <location>
        <begin position="32"/>
        <end position="47"/>
    </location>
</feature>
<evidence type="ECO:0000256" key="1">
    <source>
        <dbReference type="SAM" id="MobiDB-lite"/>
    </source>
</evidence>
<proteinExistence type="predicted"/>
<evidence type="ECO:0000256" key="2">
    <source>
        <dbReference type="SAM" id="Phobius"/>
    </source>
</evidence>
<dbReference type="AlphaFoldDB" id="A0AAX6E615"/>
<evidence type="ECO:0000313" key="3">
    <source>
        <dbReference type="EMBL" id="KAJ6799454.1"/>
    </source>
</evidence>
<dbReference type="EMBL" id="JANAVB010039816">
    <property type="protein sequence ID" value="KAJ6799454.1"/>
    <property type="molecule type" value="Genomic_DNA"/>
</dbReference>
<feature type="transmembrane region" description="Helical" evidence="2">
    <location>
        <begin position="52"/>
        <end position="76"/>
    </location>
</feature>
<keyword evidence="4" id="KW-1185">Reference proteome</keyword>
<gene>
    <name evidence="3" type="ORF">M6B38_206840</name>
</gene>
<organism evidence="3 4">
    <name type="scientific">Iris pallida</name>
    <name type="common">Sweet iris</name>
    <dbReference type="NCBI Taxonomy" id="29817"/>
    <lineage>
        <taxon>Eukaryota</taxon>
        <taxon>Viridiplantae</taxon>
        <taxon>Streptophyta</taxon>
        <taxon>Embryophyta</taxon>
        <taxon>Tracheophyta</taxon>
        <taxon>Spermatophyta</taxon>
        <taxon>Magnoliopsida</taxon>
        <taxon>Liliopsida</taxon>
        <taxon>Asparagales</taxon>
        <taxon>Iridaceae</taxon>
        <taxon>Iridoideae</taxon>
        <taxon>Irideae</taxon>
        <taxon>Iris</taxon>
    </lineage>
</organism>
<feature type="compositionally biased region" description="Polar residues" evidence="1">
    <location>
        <begin position="10"/>
        <end position="19"/>
    </location>
</feature>
<sequence>MLPPPTPTTKSATTQHQSQPRPPAHTHHHQLPSSRPRTTPAAPSSPASTFPAIAQVSILLLFYFFIFVQIIFSCFVQIRGREVERGIDTRGFSTSSETCFCGK</sequence>
<keyword evidence="2" id="KW-0812">Transmembrane</keyword>
<feature type="region of interest" description="Disordered" evidence="1">
    <location>
        <begin position="1"/>
        <end position="47"/>
    </location>
</feature>
<accession>A0AAX6E615</accession>